<dbReference type="PANTHER" id="PTHR10815">
    <property type="entry name" value="METHYLATED-DNA--PROTEIN-CYSTEINE METHYLTRANSFERASE"/>
    <property type="match status" value="1"/>
</dbReference>
<dbReference type="GO" id="GO:0032259">
    <property type="term" value="P:methylation"/>
    <property type="evidence" value="ECO:0007669"/>
    <property type="project" value="UniProtKB-KW"/>
</dbReference>
<evidence type="ECO:0000313" key="13">
    <source>
        <dbReference type="Proteomes" id="UP000604083"/>
    </source>
</evidence>
<dbReference type="Gene3D" id="3.30.160.70">
    <property type="entry name" value="Methylated DNA-protein cysteine methyltransferase domain"/>
    <property type="match status" value="1"/>
</dbReference>
<reference evidence="12" key="1">
    <citation type="submission" date="2021-01" db="EMBL/GenBank/DDBJ databases">
        <title>Modified the classification status of verrucomicrobia.</title>
        <authorList>
            <person name="Feng X."/>
        </authorList>
    </citation>
    <scope>NUCLEOTIDE SEQUENCE</scope>
    <source>
        <strain evidence="12">KCTC 12986</strain>
    </source>
</reference>
<evidence type="ECO:0000259" key="11">
    <source>
        <dbReference type="Pfam" id="PF02870"/>
    </source>
</evidence>
<comment type="catalytic activity">
    <reaction evidence="1 9">
        <text>a 4-O-methyl-thymidine in DNA + L-cysteinyl-[protein] = a thymidine in DNA + S-methyl-L-cysteinyl-[protein]</text>
        <dbReference type="Rhea" id="RHEA:53428"/>
        <dbReference type="Rhea" id="RHEA-COMP:10131"/>
        <dbReference type="Rhea" id="RHEA-COMP:10132"/>
        <dbReference type="Rhea" id="RHEA-COMP:13555"/>
        <dbReference type="Rhea" id="RHEA-COMP:13556"/>
        <dbReference type="ChEBI" id="CHEBI:29950"/>
        <dbReference type="ChEBI" id="CHEBI:82612"/>
        <dbReference type="ChEBI" id="CHEBI:137386"/>
        <dbReference type="ChEBI" id="CHEBI:137387"/>
        <dbReference type="EC" id="2.1.1.63"/>
    </reaction>
</comment>
<comment type="function">
    <text evidence="9">Involved in the cellular defense against the biological effects of O6-methylguanine (O6-MeG) and O4-methylthymine (O4-MeT) in DNA. Repairs the methylated nucleobase in DNA by stoichiometrically transferring the methyl group to a cysteine residue in the enzyme. This is a suicide reaction: the enzyme is irreversibly inactivated.</text>
</comment>
<keyword evidence="7 9" id="KW-0234">DNA repair</keyword>
<dbReference type="HAMAP" id="MF_00772">
    <property type="entry name" value="OGT"/>
    <property type="match status" value="1"/>
</dbReference>
<dbReference type="NCBIfam" id="TIGR00589">
    <property type="entry name" value="ogt"/>
    <property type="match status" value="1"/>
</dbReference>
<dbReference type="EMBL" id="JAENIO010000027">
    <property type="protein sequence ID" value="MBK1834576.1"/>
    <property type="molecule type" value="Genomic_DNA"/>
</dbReference>
<comment type="subcellular location">
    <subcellularLocation>
        <location evidence="9">Cytoplasm</location>
    </subcellularLocation>
</comment>
<dbReference type="Proteomes" id="UP000604083">
    <property type="component" value="Unassembled WGS sequence"/>
</dbReference>
<dbReference type="SUPFAM" id="SSF53155">
    <property type="entry name" value="Methylated DNA-protein cysteine methyltransferase domain"/>
    <property type="match status" value="1"/>
</dbReference>
<feature type="domain" description="Methylguanine DNA methyltransferase ribonuclease-like" evidence="11">
    <location>
        <begin position="15"/>
        <end position="71"/>
    </location>
</feature>
<evidence type="ECO:0000256" key="3">
    <source>
        <dbReference type="ARBA" id="ARBA00022490"/>
    </source>
</evidence>
<keyword evidence="3 9" id="KW-0963">Cytoplasm</keyword>
<dbReference type="InterPro" id="IPR008332">
    <property type="entry name" value="MethylG_MeTrfase_N"/>
</dbReference>
<comment type="miscellaneous">
    <text evidence="9">This enzyme catalyzes only one turnover and therefore is not strictly catalytic. According to one definition, an enzyme is a biocatalyst that acts repeatedly and over many reaction cycles.</text>
</comment>
<dbReference type="Gene3D" id="1.10.10.10">
    <property type="entry name" value="Winged helix-like DNA-binding domain superfamily/Winged helix DNA-binding domain"/>
    <property type="match status" value="1"/>
</dbReference>
<dbReference type="AlphaFoldDB" id="A0A934RU77"/>
<dbReference type="FunFam" id="1.10.10.10:FF:000214">
    <property type="entry name" value="Methylated-DNA--protein-cysteine methyltransferase"/>
    <property type="match status" value="1"/>
</dbReference>
<dbReference type="EC" id="2.1.1.63" evidence="9"/>
<dbReference type="Pfam" id="PF02870">
    <property type="entry name" value="Methyltransf_1N"/>
    <property type="match status" value="1"/>
</dbReference>
<comment type="similarity">
    <text evidence="2 9">Belongs to the MGMT family.</text>
</comment>
<protein>
    <recommendedName>
        <fullName evidence="9">Methylated-DNA--protein-cysteine methyltransferase</fullName>
        <ecNumber evidence="9">2.1.1.63</ecNumber>
    </recommendedName>
    <alternativeName>
        <fullName evidence="9">6-O-methylguanine-DNA methyltransferase</fullName>
        <shortName evidence="9">MGMT</shortName>
    </alternativeName>
    <alternativeName>
        <fullName evidence="9">O-6-methylguanine-DNA-alkyltransferase</fullName>
    </alternativeName>
</protein>
<dbReference type="SUPFAM" id="SSF46767">
    <property type="entry name" value="Methylated DNA-protein cysteine methyltransferase, C-terminal domain"/>
    <property type="match status" value="1"/>
</dbReference>
<feature type="domain" description="Methylated-DNA-[protein]-cysteine S-methyltransferase DNA binding" evidence="10">
    <location>
        <begin position="79"/>
        <end position="158"/>
    </location>
</feature>
<keyword evidence="5 9" id="KW-0808">Transferase</keyword>
<dbReference type="InterPro" id="IPR023546">
    <property type="entry name" value="MGMT"/>
</dbReference>
<evidence type="ECO:0000256" key="7">
    <source>
        <dbReference type="ARBA" id="ARBA00023204"/>
    </source>
</evidence>
<evidence type="ECO:0000256" key="6">
    <source>
        <dbReference type="ARBA" id="ARBA00022763"/>
    </source>
</evidence>
<evidence type="ECO:0000256" key="4">
    <source>
        <dbReference type="ARBA" id="ARBA00022603"/>
    </source>
</evidence>
<dbReference type="PANTHER" id="PTHR10815:SF5">
    <property type="entry name" value="METHYLATED-DNA--PROTEIN-CYSTEINE METHYLTRANSFERASE"/>
    <property type="match status" value="1"/>
</dbReference>
<dbReference type="RefSeq" id="WP_200392012.1">
    <property type="nucleotide sequence ID" value="NZ_JAENIO010000027.1"/>
</dbReference>
<dbReference type="GO" id="GO:0006307">
    <property type="term" value="P:DNA alkylation repair"/>
    <property type="evidence" value="ECO:0007669"/>
    <property type="project" value="UniProtKB-UniRule"/>
</dbReference>
<proteinExistence type="inferred from homology"/>
<feature type="active site" description="Nucleophile; methyl group acceptor" evidence="9">
    <location>
        <position position="130"/>
    </location>
</feature>
<evidence type="ECO:0000256" key="5">
    <source>
        <dbReference type="ARBA" id="ARBA00022679"/>
    </source>
</evidence>
<accession>A0A934RU77</accession>
<dbReference type="InterPro" id="IPR036388">
    <property type="entry name" value="WH-like_DNA-bd_sf"/>
</dbReference>
<sequence length="163" mass="17590">MKTPRSALAWGREVASPVGPLTLLADEQGLTGLYFAGRCEEPWEAGESAILSQAEEELDEYFAGRREVFSVSCAARGTDFQRAVWQVLATIPFGETWSYQAVAQAIGQPTAVRAVGLANGANPISIIVPCHRVIGANGRLTGFGGGLERKRFLLNHEQRGELC</sequence>
<keyword evidence="13" id="KW-1185">Reference proteome</keyword>
<evidence type="ECO:0000256" key="2">
    <source>
        <dbReference type="ARBA" id="ARBA00008711"/>
    </source>
</evidence>
<keyword evidence="6 9" id="KW-0227">DNA damage</keyword>
<dbReference type="GO" id="GO:0003908">
    <property type="term" value="F:methylated-DNA-[protein]-cysteine S-methyltransferase activity"/>
    <property type="evidence" value="ECO:0007669"/>
    <property type="project" value="UniProtKB-UniRule"/>
</dbReference>
<evidence type="ECO:0000256" key="9">
    <source>
        <dbReference type="HAMAP-Rule" id="MF_00772"/>
    </source>
</evidence>
<evidence type="ECO:0000256" key="1">
    <source>
        <dbReference type="ARBA" id="ARBA00001286"/>
    </source>
</evidence>
<dbReference type="InterPro" id="IPR036631">
    <property type="entry name" value="MGMT_N_sf"/>
</dbReference>
<dbReference type="CDD" id="cd06445">
    <property type="entry name" value="ATase"/>
    <property type="match status" value="1"/>
</dbReference>
<dbReference type="InterPro" id="IPR036217">
    <property type="entry name" value="MethylDNA_cys_MeTrfase_DNAb"/>
</dbReference>
<name>A0A934RU77_9BACT</name>
<organism evidence="12 13">
    <name type="scientific">Roseibacillus ishigakijimensis</name>
    <dbReference type="NCBI Taxonomy" id="454146"/>
    <lineage>
        <taxon>Bacteria</taxon>
        <taxon>Pseudomonadati</taxon>
        <taxon>Verrucomicrobiota</taxon>
        <taxon>Verrucomicrobiia</taxon>
        <taxon>Verrucomicrobiales</taxon>
        <taxon>Verrucomicrobiaceae</taxon>
        <taxon>Roseibacillus</taxon>
    </lineage>
</organism>
<evidence type="ECO:0000259" key="10">
    <source>
        <dbReference type="Pfam" id="PF01035"/>
    </source>
</evidence>
<evidence type="ECO:0000313" key="12">
    <source>
        <dbReference type="EMBL" id="MBK1834576.1"/>
    </source>
</evidence>
<dbReference type="Pfam" id="PF01035">
    <property type="entry name" value="DNA_binding_1"/>
    <property type="match status" value="1"/>
</dbReference>
<comment type="catalytic activity">
    <reaction evidence="8 9">
        <text>a 6-O-methyl-2'-deoxyguanosine in DNA + L-cysteinyl-[protein] = S-methyl-L-cysteinyl-[protein] + a 2'-deoxyguanosine in DNA</text>
        <dbReference type="Rhea" id="RHEA:24000"/>
        <dbReference type="Rhea" id="RHEA-COMP:10131"/>
        <dbReference type="Rhea" id="RHEA-COMP:10132"/>
        <dbReference type="Rhea" id="RHEA-COMP:11367"/>
        <dbReference type="Rhea" id="RHEA-COMP:11368"/>
        <dbReference type="ChEBI" id="CHEBI:29950"/>
        <dbReference type="ChEBI" id="CHEBI:82612"/>
        <dbReference type="ChEBI" id="CHEBI:85445"/>
        <dbReference type="ChEBI" id="CHEBI:85448"/>
        <dbReference type="EC" id="2.1.1.63"/>
    </reaction>
</comment>
<keyword evidence="4 9" id="KW-0489">Methyltransferase</keyword>
<dbReference type="PROSITE" id="PS00374">
    <property type="entry name" value="MGMT"/>
    <property type="match status" value="1"/>
</dbReference>
<dbReference type="InterPro" id="IPR014048">
    <property type="entry name" value="MethylDNA_cys_MeTrfase_DNA-bd"/>
</dbReference>
<dbReference type="GO" id="GO:0005737">
    <property type="term" value="C:cytoplasm"/>
    <property type="evidence" value="ECO:0007669"/>
    <property type="project" value="UniProtKB-SubCell"/>
</dbReference>
<comment type="caution">
    <text evidence="12">The sequence shown here is derived from an EMBL/GenBank/DDBJ whole genome shotgun (WGS) entry which is preliminary data.</text>
</comment>
<gene>
    <name evidence="12" type="ORF">JIN78_10935</name>
</gene>
<evidence type="ECO:0000256" key="8">
    <source>
        <dbReference type="ARBA" id="ARBA00049348"/>
    </source>
</evidence>
<dbReference type="InterPro" id="IPR001497">
    <property type="entry name" value="MethylDNA_cys_MeTrfase_AS"/>
</dbReference>